<evidence type="ECO:0000259" key="9">
    <source>
        <dbReference type="Pfam" id="PF11967"/>
    </source>
</evidence>
<keyword evidence="4 8" id="KW-0227">DNA damage</keyword>
<comment type="function">
    <text evidence="1 8">Involved in DNA repair and RecF pathway recombination.</text>
</comment>
<dbReference type="GO" id="GO:0006310">
    <property type="term" value="P:DNA recombination"/>
    <property type="evidence" value="ECO:0007669"/>
    <property type="project" value="UniProtKB-UniRule"/>
</dbReference>
<dbReference type="EMBL" id="VTFT01000001">
    <property type="protein sequence ID" value="TYT25596.1"/>
    <property type="molecule type" value="Genomic_DNA"/>
</dbReference>
<dbReference type="PANTHER" id="PTHR33991:SF1">
    <property type="entry name" value="DNA REPAIR PROTEIN RECO"/>
    <property type="match status" value="1"/>
</dbReference>
<evidence type="ECO:0000256" key="6">
    <source>
        <dbReference type="ARBA" id="ARBA00023204"/>
    </source>
</evidence>
<accession>A0A5D4XLS2</accession>
<sequence>MRYTGERGYVLHARPWRETSLLVDLLSESHGRLGLVARGVRGPRKQAQFAALQPLQHVRIEAVQRGELAQLTSVEAIDAAPPLPGHAALAAFYVNELVLRLAPRQDPHSALYVLYGEVRARLHDAADLAWTLRRFERDLLDALGVGFDWARDGDGGDIDPAARYRLDPEHGPRRVLGERVGESRGRYATGSALIALGDDRKPDPADLDSLRRAMRDVLAQHLGPRGLKSWELAADLARLAARRRGQDEESVS</sequence>
<dbReference type="SUPFAM" id="SSF57863">
    <property type="entry name" value="ArfGap/RecO-like zinc finger"/>
    <property type="match status" value="1"/>
</dbReference>
<gene>
    <name evidence="8 10" type="primary">recO</name>
    <name evidence="10" type="ORF">FZO89_04585</name>
</gene>
<dbReference type="GO" id="GO:0006302">
    <property type="term" value="P:double-strand break repair"/>
    <property type="evidence" value="ECO:0007669"/>
    <property type="project" value="TreeGrafter"/>
</dbReference>
<dbReference type="HAMAP" id="MF_00201">
    <property type="entry name" value="RecO"/>
    <property type="match status" value="1"/>
</dbReference>
<dbReference type="Gene3D" id="1.20.1440.120">
    <property type="entry name" value="Recombination protein O, C-terminal domain"/>
    <property type="match status" value="1"/>
</dbReference>
<comment type="similarity">
    <text evidence="2 8">Belongs to the RecO family.</text>
</comment>
<feature type="domain" description="DNA replication/recombination mediator RecO N-terminal" evidence="9">
    <location>
        <begin position="1"/>
        <end position="78"/>
    </location>
</feature>
<evidence type="ECO:0000313" key="10">
    <source>
        <dbReference type="EMBL" id="TYT25596.1"/>
    </source>
</evidence>
<evidence type="ECO:0000256" key="8">
    <source>
        <dbReference type="HAMAP-Rule" id="MF_00201"/>
    </source>
</evidence>
<dbReference type="SUPFAM" id="SSF50249">
    <property type="entry name" value="Nucleic acid-binding proteins"/>
    <property type="match status" value="1"/>
</dbReference>
<evidence type="ECO:0000256" key="7">
    <source>
        <dbReference type="ARBA" id="ARBA00033409"/>
    </source>
</evidence>
<dbReference type="InterPro" id="IPR037278">
    <property type="entry name" value="ARFGAP/RecO"/>
</dbReference>
<dbReference type="GO" id="GO:0043590">
    <property type="term" value="C:bacterial nucleoid"/>
    <property type="evidence" value="ECO:0007669"/>
    <property type="project" value="TreeGrafter"/>
</dbReference>
<dbReference type="Pfam" id="PF11967">
    <property type="entry name" value="RecO_N"/>
    <property type="match status" value="1"/>
</dbReference>
<dbReference type="OrthoDB" id="9804792at2"/>
<evidence type="ECO:0000256" key="2">
    <source>
        <dbReference type="ARBA" id="ARBA00007452"/>
    </source>
</evidence>
<dbReference type="InterPro" id="IPR012340">
    <property type="entry name" value="NA-bd_OB-fold"/>
</dbReference>
<reference evidence="10 11" key="1">
    <citation type="submission" date="2019-08" db="EMBL/GenBank/DDBJ databases">
        <title>Luteimonas viscosus sp. nov., isolated from soil of a sunflower field.</title>
        <authorList>
            <person name="Jianli Z."/>
            <person name="Ying Z."/>
        </authorList>
    </citation>
    <scope>NUCLEOTIDE SEQUENCE [LARGE SCALE GENOMIC DNA]</scope>
    <source>
        <strain evidence="10 11">XBU10</strain>
    </source>
</reference>
<keyword evidence="5 8" id="KW-0233">DNA recombination</keyword>
<keyword evidence="11" id="KW-1185">Reference proteome</keyword>
<protein>
    <recommendedName>
        <fullName evidence="3 8">DNA repair protein RecO</fullName>
    </recommendedName>
    <alternativeName>
        <fullName evidence="7 8">Recombination protein O</fullName>
    </alternativeName>
</protein>
<dbReference type="InterPro" id="IPR022572">
    <property type="entry name" value="DNA_rep/recomb_RecO_N"/>
</dbReference>
<evidence type="ECO:0000256" key="3">
    <source>
        <dbReference type="ARBA" id="ARBA00021310"/>
    </source>
</evidence>
<evidence type="ECO:0000313" key="11">
    <source>
        <dbReference type="Proteomes" id="UP000324973"/>
    </source>
</evidence>
<organism evidence="10 11">
    <name type="scientific">Luteimonas viscosa</name>
    <dbReference type="NCBI Taxonomy" id="1132694"/>
    <lineage>
        <taxon>Bacteria</taxon>
        <taxon>Pseudomonadati</taxon>
        <taxon>Pseudomonadota</taxon>
        <taxon>Gammaproteobacteria</taxon>
        <taxon>Lysobacterales</taxon>
        <taxon>Lysobacteraceae</taxon>
        <taxon>Luteimonas</taxon>
    </lineage>
</organism>
<comment type="caution">
    <text evidence="10">The sequence shown here is derived from an EMBL/GenBank/DDBJ whole genome shotgun (WGS) entry which is preliminary data.</text>
</comment>
<dbReference type="Gene3D" id="2.40.50.140">
    <property type="entry name" value="Nucleic acid-binding proteins"/>
    <property type="match status" value="1"/>
</dbReference>
<proteinExistence type="inferred from homology"/>
<dbReference type="AlphaFoldDB" id="A0A5D4XLS2"/>
<keyword evidence="6 8" id="KW-0234">DNA repair</keyword>
<dbReference type="InterPro" id="IPR003717">
    <property type="entry name" value="RecO"/>
</dbReference>
<dbReference type="PANTHER" id="PTHR33991">
    <property type="entry name" value="DNA REPAIR PROTEIN RECO"/>
    <property type="match status" value="1"/>
</dbReference>
<evidence type="ECO:0000256" key="1">
    <source>
        <dbReference type="ARBA" id="ARBA00003065"/>
    </source>
</evidence>
<evidence type="ECO:0000256" key="4">
    <source>
        <dbReference type="ARBA" id="ARBA00022763"/>
    </source>
</evidence>
<dbReference type="Proteomes" id="UP000324973">
    <property type="component" value="Unassembled WGS sequence"/>
</dbReference>
<name>A0A5D4XLS2_9GAMM</name>
<dbReference type="RefSeq" id="WP_149102147.1">
    <property type="nucleotide sequence ID" value="NZ_VTFT01000001.1"/>
</dbReference>
<dbReference type="NCBIfam" id="TIGR00613">
    <property type="entry name" value="reco"/>
    <property type="match status" value="1"/>
</dbReference>
<dbReference type="InterPro" id="IPR042242">
    <property type="entry name" value="RecO_C"/>
</dbReference>
<dbReference type="Pfam" id="PF02565">
    <property type="entry name" value="RecO_C"/>
    <property type="match status" value="1"/>
</dbReference>
<evidence type="ECO:0000256" key="5">
    <source>
        <dbReference type="ARBA" id="ARBA00023172"/>
    </source>
</evidence>